<feature type="region of interest" description="Disordered" evidence="1">
    <location>
        <begin position="669"/>
        <end position="694"/>
    </location>
</feature>
<dbReference type="KEGG" id="soy:115880140"/>
<proteinExistence type="predicted"/>
<evidence type="ECO:0000313" key="3">
    <source>
        <dbReference type="RefSeq" id="XP_030753128.1"/>
    </source>
</evidence>
<dbReference type="AlphaFoldDB" id="A0A6J2XNN1"/>
<evidence type="ECO:0000256" key="1">
    <source>
        <dbReference type="SAM" id="MobiDB-lite"/>
    </source>
</evidence>
<sequence length="694" mass="80206">MLFRKSEKAFYRTFNNQNAELNIAYPTEEVTEQFWREQLATSTTYNTQGSWIDEEINAAEDYNSMQYQPFTVTEISEIIKGLHNWKTPGPDSIQNYWLKKLWCTHEALTSLINEIMIHPEKLPLFLTPGNTYLILKDPNNSENPANYRPITCLPRLYKLMTSCITSRLYEYCEQNNIIATQQKGCMKNSMGCKEQIVIDAIIYDLKLMGATKNQLEQMLKIVEEFSEDIGMSFGMNKCRILNIVRGKLAHDEFELHNGEAIKAMKNGDTYKYLGIKQARKIEHRAMKDDLTAFNSYACSVLGYSFGIVKWSKTDLVNLERKIRTTLTKAQKHHPKSSVERVTLPRSQGGRGLVDICKQLDQQITNLRAYFHREALTSTLHKVICAADDSTPLLLNQHEIQTHHQTNEEKMQIWKEKPLHGRHINDADQDTVDTLASNYWLVSGQLFPETEGFVMAIQDQVIASRNYLKYIVKNTTIENDKCRYGCQTAETIQHIRGGCQMFSATEYKARHDSVAKILHQELAIKYQLQQAEKLPYYKYVPETILENKNYKMYWDRTILTDHTVNHNRPDILLIDKAMKNVIILDLAIPNNNNLGSKHCEKIAKYRDLQEQIKKQWKIETIKTIPIIVSTTGLIPKQLKKNISELGLNENLYKSMQEATLLATARTTRKYLGNPSKPQEPYTIERVPTELNPSDI</sequence>
<dbReference type="PANTHER" id="PTHR35450:SF2">
    <property type="entry name" value="REVERSE TRANSCRIPTASE DOMAIN-CONTAINING PROTEIN"/>
    <property type="match status" value="1"/>
</dbReference>
<gene>
    <name evidence="3" type="primary">LOC115880140</name>
</gene>
<evidence type="ECO:0000313" key="2">
    <source>
        <dbReference type="Proteomes" id="UP000504635"/>
    </source>
</evidence>
<keyword evidence="2" id="KW-1185">Reference proteome</keyword>
<dbReference type="RefSeq" id="XP_030753128.1">
    <property type="nucleotide sequence ID" value="XM_030897268.1"/>
</dbReference>
<name>A0A6J2XNN1_SITOR</name>
<dbReference type="GeneID" id="115880140"/>
<dbReference type="PANTHER" id="PTHR35450">
    <property type="entry name" value="REVERSE TRANSCRIPTASE DOMAIN-CONTAINING PROTEIN"/>
    <property type="match status" value="1"/>
</dbReference>
<dbReference type="OrthoDB" id="5962029at2759"/>
<accession>A0A6J2XNN1</accession>
<reference evidence="3" key="1">
    <citation type="submission" date="2025-08" db="UniProtKB">
        <authorList>
            <consortium name="RefSeq"/>
        </authorList>
    </citation>
    <scope>IDENTIFICATION</scope>
    <source>
        <tissue evidence="3">Gonads</tissue>
    </source>
</reference>
<protein>
    <submittedName>
        <fullName evidence="3">Uncharacterized protein LOC115880140</fullName>
    </submittedName>
</protein>
<dbReference type="InParanoid" id="A0A6J2XNN1"/>
<dbReference type="Proteomes" id="UP000504635">
    <property type="component" value="Unplaced"/>
</dbReference>
<organism evidence="2 3">
    <name type="scientific">Sitophilus oryzae</name>
    <name type="common">Rice weevil</name>
    <name type="synonym">Curculio oryzae</name>
    <dbReference type="NCBI Taxonomy" id="7048"/>
    <lineage>
        <taxon>Eukaryota</taxon>
        <taxon>Metazoa</taxon>
        <taxon>Ecdysozoa</taxon>
        <taxon>Arthropoda</taxon>
        <taxon>Hexapoda</taxon>
        <taxon>Insecta</taxon>
        <taxon>Pterygota</taxon>
        <taxon>Neoptera</taxon>
        <taxon>Endopterygota</taxon>
        <taxon>Coleoptera</taxon>
        <taxon>Polyphaga</taxon>
        <taxon>Cucujiformia</taxon>
        <taxon>Curculionidae</taxon>
        <taxon>Dryophthorinae</taxon>
        <taxon>Sitophilus</taxon>
    </lineage>
</organism>